<reference evidence="1" key="1">
    <citation type="submission" date="2023-04" db="EMBL/GenBank/DDBJ databases">
        <title>A chromosome-level genome assembly of the parasitoid wasp Eretmocerus hayati.</title>
        <authorList>
            <person name="Zhong Y."/>
            <person name="Liu S."/>
            <person name="Liu Y."/>
        </authorList>
    </citation>
    <scope>NUCLEOTIDE SEQUENCE</scope>
    <source>
        <strain evidence="1">ZJU_SS_LIU_2023</strain>
    </source>
</reference>
<comment type="caution">
    <text evidence="1">The sequence shown here is derived from an EMBL/GenBank/DDBJ whole genome shotgun (WGS) entry which is preliminary data.</text>
</comment>
<keyword evidence="2" id="KW-1185">Reference proteome</keyword>
<name>A0ACC2PLA4_9HYME</name>
<gene>
    <name evidence="1" type="ORF">QAD02_019949</name>
</gene>
<dbReference type="EMBL" id="CM056741">
    <property type="protein sequence ID" value="KAJ8684157.1"/>
    <property type="molecule type" value="Genomic_DNA"/>
</dbReference>
<sequence length="342" mass="40813">MHGKSCCNEYTHTSRVFENNNCYEFHPNQQVSSFDSNIVNLTHESVPNNVAKILSLGDKYNQALKPNKIDILNILKNIENTVNSYTIYGQERYHERERNTIRNKILKCIYHYDPTKVFISSQEHEIEMNKKHTRQFMRNNPNILITKSDKGNKTVLIYKSDYIQKVEENLQNDNRETKVVIPYIKNFSERIKRILSRHDIHTIFKSNNKFDEFIRLGKDKLNHEDRTHVVYELNCLQCPKSYVGQTKRQLKKRVKEHRNNLTSSSQEPNVLSLHKIEHEGHDFDWNNPNILDTEPHYTKRTISEMFRIQLNNHGLNVREDTKKLNSLYKNFFIDFEKLKKFK</sequence>
<accession>A0ACC2PLA4</accession>
<evidence type="ECO:0000313" key="2">
    <source>
        <dbReference type="Proteomes" id="UP001239111"/>
    </source>
</evidence>
<dbReference type="Proteomes" id="UP001239111">
    <property type="component" value="Chromosome 1"/>
</dbReference>
<evidence type="ECO:0000313" key="1">
    <source>
        <dbReference type="EMBL" id="KAJ8684157.1"/>
    </source>
</evidence>
<organism evidence="1 2">
    <name type="scientific">Eretmocerus hayati</name>
    <dbReference type="NCBI Taxonomy" id="131215"/>
    <lineage>
        <taxon>Eukaryota</taxon>
        <taxon>Metazoa</taxon>
        <taxon>Ecdysozoa</taxon>
        <taxon>Arthropoda</taxon>
        <taxon>Hexapoda</taxon>
        <taxon>Insecta</taxon>
        <taxon>Pterygota</taxon>
        <taxon>Neoptera</taxon>
        <taxon>Endopterygota</taxon>
        <taxon>Hymenoptera</taxon>
        <taxon>Apocrita</taxon>
        <taxon>Proctotrupomorpha</taxon>
        <taxon>Chalcidoidea</taxon>
        <taxon>Aphelinidae</taxon>
        <taxon>Aphelininae</taxon>
        <taxon>Eretmocerus</taxon>
    </lineage>
</organism>
<proteinExistence type="predicted"/>
<protein>
    <submittedName>
        <fullName evidence="1">Uncharacterized protein</fullName>
    </submittedName>
</protein>